<feature type="transmembrane region" description="Helical" evidence="2">
    <location>
        <begin position="33"/>
        <end position="52"/>
    </location>
</feature>
<dbReference type="AlphaFoldDB" id="A0A841E647"/>
<feature type="transmembrane region" description="Helical" evidence="2">
    <location>
        <begin position="7"/>
        <end position="27"/>
    </location>
</feature>
<reference evidence="3 4" key="1">
    <citation type="submission" date="2020-08" db="EMBL/GenBank/DDBJ databases">
        <title>Sequencing the genomes of 1000 actinobacteria strains.</title>
        <authorList>
            <person name="Klenk H.-P."/>
        </authorList>
    </citation>
    <scope>NUCLEOTIDE SEQUENCE [LARGE SCALE GENOMIC DNA]</scope>
    <source>
        <strain evidence="3 4">DSM 44593</strain>
    </source>
</reference>
<evidence type="ECO:0000256" key="1">
    <source>
        <dbReference type="SAM" id="MobiDB-lite"/>
    </source>
</evidence>
<name>A0A841E647_9ACTN</name>
<feature type="region of interest" description="Disordered" evidence="1">
    <location>
        <begin position="59"/>
        <end position="87"/>
    </location>
</feature>
<gene>
    <name evidence="3" type="ORF">HNR25_002376</name>
</gene>
<dbReference type="EMBL" id="JACHLY010000001">
    <property type="protein sequence ID" value="MBB5998625.1"/>
    <property type="molecule type" value="Genomic_DNA"/>
</dbReference>
<keyword evidence="2" id="KW-0812">Transmembrane</keyword>
<comment type="caution">
    <text evidence="3">The sequence shown here is derived from an EMBL/GenBank/DDBJ whole genome shotgun (WGS) entry which is preliminary data.</text>
</comment>
<keyword evidence="2" id="KW-1133">Transmembrane helix</keyword>
<protein>
    <submittedName>
        <fullName evidence="3">Flp pilus assembly protein TadB</fullName>
    </submittedName>
</protein>
<organism evidence="3 4">
    <name type="scientific">Streptomonospora salina</name>
    <dbReference type="NCBI Taxonomy" id="104205"/>
    <lineage>
        <taxon>Bacteria</taxon>
        <taxon>Bacillati</taxon>
        <taxon>Actinomycetota</taxon>
        <taxon>Actinomycetes</taxon>
        <taxon>Streptosporangiales</taxon>
        <taxon>Nocardiopsidaceae</taxon>
        <taxon>Streptomonospora</taxon>
    </lineage>
</organism>
<evidence type="ECO:0000313" key="4">
    <source>
        <dbReference type="Proteomes" id="UP000578077"/>
    </source>
</evidence>
<evidence type="ECO:0000256" key="2">
    <source>
        <dbReference type="SAM" id="Phobius"/>
    </source>
</evidence>
<accession>A0A841E647</accession>
<evidence type="ECO:0000313" key="3">
    <source>
        <dbReference type="EMBL" id="MBB5998625.1"/>
    </source>
</evidence>
<keyword evidence="2" id="KW-0472">Membrane</keyword>
<proteinExistence type="predicted"/>
<keyword evidence="4" id="KW-1185">Reference proteome</keyword>
<dbReference type="Proteomes" id="UP000578077">
    <property type="component" value="Unassembled WGS sequence"/>
</dbReference>
<sequence length="87" mass="9648">MSTMVSGWLYIAAGVTWAVAAALHYVGGSLAPGVLMTFAALMFLAGGAVWLVRYSRDRRQRSDHASPPPRGMRNADEPRTYGRFRYR</sequence>